<keyword evidence="1" id="KW-0732">Signal</keyword>
<evidence type="ECO:0000313" key="2">
    <source>
        <dbReference type="EMBL" id="MBW0528322.1"/>
    </source>
</evidence>
<sequence>MPPTLLTILTLAVPSRHASDTAYHPYTHSALPTCLRRCLPSLHSQCPPDMPPMLLIILTPAVPSWHASNAAYHPYACSSLPKCLQRPLTLA</sequence>
<organism evidence="2 3">
    <name type="scientific">Austropuccinia psidii MF-1</name>
    <dbReference type="NCBI Taxonomy" id="1389203"/>
    <lineage>
        <taxon>Eukaryota</taxon>
        <taxon>Fungi</taxon>
        <taxon>Dikarya</taxon>
        <taxon>Basidiomycota</taxon>
        <taxon>Pucciniomycotina</taxon>
        <taxon>Pucciniomycetes</taxon>
        <taxon>Pucciniales</taxon>
        <taxon>Sphaerophragmiaceae</taxon>
        <taxon>Austropuccinia</taxon>
    </lineage>
</organism>
<evidence type="ECO:0008006" key="4">
    <source>
        <dbReference type="Google" id="ProtNLM"/>
    </source>
</evidence>
<feature type="chain" id="PRO_5040427729" description="Secreted protein" evidence="1">
    <location>
        <begin position="19"/>
        <end position="91"/>
    </location>
</feature>
<dbReference type="AlphaFoldDB" id="A0A9Q3EYK1"/>
<feature type="signal peptide" evidence="1">
    <location>
        <begin position="1"/>
        <end position="18"/>
    </location>
</feature>
<gene>
    <name evidence="2" type="ORF">O181_068037</name>
</gene>
<evidence type="ECO:0000256" key="1">
    <source>
        <dbReference type="SAM" id="SignalP"/>
    </source>
</evidence>
<dbReference type="EMBL" id="AVOT02034264">
    <property type="protein sequence ID" value="MBW0528322.1"/>
    <property type="molecule type" value="Genomic_DNA"/>
</dbReference>
<proteinExistence type="predicted"/>
<evidence type="ECO:0000313" key="3">
    <source>
        <dbReference type="Proteomes" id="UP000765509"/>
    </source>
</evidence>
<keyword evidence="3" id="KW-1185">Reference proteome</keyword>
<reference evidence="2" key="1">
    <citation type="submission" date="2021-03" db="EMBL/GenBank/DDBJ databases">
        <title>Draft genome sequence of rust myrtle Austropuccinia psidii MF-1, a brazilian biotype.</title>
        <authorList>
            <person name="Quecine M.C."/>
            <person name="Pachon D.M.R."/>
            <person name="Bonatelli M.L."/>
            <person name="Correr F.H."/>
            <person name="Franceschini L.M."/>
            <person name="Leite T.F."/>
            <person name="Margarido G.R.A."/>
            <person name="Almeida C.A."/>
            <person name="Ferrarezi J.A."/>
            <person name="Labate C.A."/>
        </authorList>
    </citation>
    <scope>NUCLEOTIDE SEQUENCE</scope>
    <source>
        <strain evidence="2">MF-1</strain>
    </source>
</reference>
<name>A0A9Q3EYK1_9BASI</name>
<dbReference type="Proteomes" id="UP000765509">
    <property type="component" value="Unassembled WGS sequence"/>
</dbReference>
<comment type="caution">
    <text evidence="2">The sequence shown here is derived from an EMBL/GenBank/DDBJ whole genome shotgun (WGS) entry which is preliminary data.</text>
</comment>
<protein>
    <recommendedName>
        <fullName evidence="4">Secreted protein</fullName>
    </recommendedName>
</protein>
<accession>A0A9Q3EYK1</accession>